<sequence>MSDPWKLQVVWQRLIENETMQYASFAENLQKQRQREAAAEAAQLGVASQGVQTDDVLRKPTVEASHVTGKKSQKKRKGGPAAVAADLPLEDRIKQLPIACSSTGTFQHRQRPASRQPVTVEKDPLEDRGYRHGLVEKFQNRNPYGEFLLLVYALFRLSFFAGHTLRGRLESTDAVEESERLRVSCTELSSRASALNTTVSRDAEMLDRMARYVGGKGVDENGTALLDEQQEVVSRKQEELSILKQSAEDCYEKAAEWEEIREAVVERLRRQEVSPWKISDYLAVTYFRLLIDVYYAEGYSEGLAGEYHHHTARHYHFTSGLLSKHLRKASMPLLACEPPTEICLDWPEMTPTAVLAAVAGAATANSAAATSAGATASLMLLNDYGLLPYSRPTAFHAALLQSFTLVSLLYVIQYVISHALIIIKMMLVRSTAERSGGKMIVESAVSTLHGMSAVWRVVSPGSASVAIRSREEPGRVFWPLLSVRVLVVLAIYVASFAAFGGLNNVALEMVSPPACATEWRPRHVLLSWLIGVGRRSTPLLFATMLLLWIQAGIILGRAVKPFSAGGDLKALQFVEKERELKTIDRHVIETWVAQFRLSRSVHPKSRDLAERSVSRLPNFGGLEKLSSNALLRICHGLSAYKISLSTAERRNLYNLLLSHRDIAGRLELARQMRATVGPVDEDVLYTNSAVEYLKVAEWQIWRGRRYGARAFAVTVAAVAVAVYWGMVKEDGRIL</sequence>
<proteinExistence type="predicted"/>
<organism evidence="3 4">
    <name type="scientific">Perkinsus olseni</name>
    <name type="common">Perkinsus atlanticus</name>
    <dbReference type="NCBI Taxonomy" id="32597"/>
    <lineage>
        <taxon>Eukaryota</taxon>
        <taxon>Sar</taxon>
        <taxon>Alveolata</taxon>
        <taxon>Perkinsozoa</taxon>
        <taxon>Perkinsea</taxon>
        <taxon>Perkinsida</taxon>
        <taxon>Perkinsidae</taxon>
        <taxon>Perkinsus</taxon>
    </lineage>
</organism>
<keyword evidence="2" id="KW-0812">Transmembrane</keyword>
<keyword evidence="2" id="KW-0472">Membrane</keyword>
<evidence type="ECO:0000313" key="3">
    <source>
        <dbReference type="EMBL" id="KAF4656979.1"/>
    </source>
</evidence>
<feature type="transmembrane region" description="Helical" evidence="2">
    <location>
        <begin position="476"/>
        <end position="499"/>
    </location>
</feature>
<dbReference type="EMBL" id="JABAHT010000377">
    <property type="protein sequence ID" value="KAF4656979.1"/>
    <property type="molecule type" value="Genomic_DNA"/>
</dbReference>
<feature type="region of interest" description="Disordered" evidence="1">
    <location>
        <begin position="60"/>
        <end position="82"/>
    </location>
</feature>
<feature type="transmembrane region" description="Helical" evidence="2">
    <location>
        <begin position="398"/>
        <end position="423"/>
    </location>
</feature>
<name>A0A7J6LCP2_PEROL</name>
<comment type="caution">
    <text evidence="3">The sequence shown here is derived from an EMBL/GenBank/DDBJ whole genome shotgun (WGS) entry which is preliminary data.</text>
</comment>
<feature type="transmembrane region" description="Helical" evidence="2">
    <location>
        <begin position="539"/>
        <end position="559"/>
    </location>
</feature>
<evidence type="ECO:0000256" key="2">
    <source>
        <dbReference type="SAM" id="Phobius"/>
    </source>
</evidence>
<feature type="compositionally biased region" description="Basic residues" evidence="1">
    <location>
        <begin position="68"/>
        <end position="78"/>
    </location>
</feature>
<dbReference type="OrthoDB" id="10333154at2759"/>
<keyword evidence="2" id="KW-1133">Transmembrane helix</keyword>
<dbReference type="AlphaFoldDB" id="A0A7J6LCP2"/>
<evidence type="ECO:0000313" key="4">
    <source>
        <dbReference type="Proteomes" id="UP000570595"/>
    </source>
</evidence>
<dbReference type="Proteomes" id="UP000570595">
    <property type="component" value="Unassembled WGS sequence"/>
</dbReference>
<evidence type="ECO:0000256" key="1">
    <source>
        <dbReference type="SAM" id="MobiDB-lite"/>
    </source>
</evidence>
<protein>
    <submittedName>
        <fullName evidence="3">Uncharacterized protein</fullName>
    </submittedName>
</protein>
<feature type="transmembrane region" description="Helical" evidence="2">
    <location>
        <begin position="706"/>
        <end position="726"/>
    </location>
</feature>
<reference evidence="3 4" key="1">
    <citation type="submission" date="2020-04" db="EMBL/GenBank/DDBJ databases">
        <title>Perkinsus olseni comparative genomics.</title>
        <authorList>
            <person name="Bogema D.R."/>
        </authorList>
    </citation>
    <scope>NUCLEOTIDE SEQUENCE [LARGE SCALE GENOMIC DNA]</scope>
    <source>
        <strain evidence="3">ATCC PRA-179</strain>
    </source>
</reference>
<gene>
    <name evidence="3" type="ORF">FOZ61_006551</name>
</gene>
<accession>A0A7J6LCP2</accession>